<gene>
    <name evidence="1" type="ORF">KR51_00008390</name>
</gene>
<proteinExistence type="predicted"/>
<keyword evidence="2" id="KW-1185">Reference proteome</keyword>
<dbReference type="AlphaFoldDB" id="U5DLH1"/>
<reference evidence="1 2" key="1">
    <citation type="submission" date="2013-05" db="EMBL/GenBank/DDBJ databases">
        <title>Draft genome sequence of Rubidibacter lacunae KORDI 51-2.</title>
        <authorList>
            <person name="Choi D.H."/>
            <person name="Noh J.H."/>
            <person name="Kwon K.-K."/>
            <person name="Lee J.-H."/>
            <person name="Ryu J.-Y."/>
        </authorList>
    </citation>
    <scope>NUCLEOTIDE SEQUENCE [LARGE SCALE GENOMIC DNA]</scope>
    <source>
        <strain evidence="1 2">KORDI 51-2</strain>
    </source>
</reference>
<dbReference type="InParanoid" id="U5DLH1"/>
<comment type="caution">
    <text evidence="1">The sequence shown here is derived from an EMBL/GenBank/DDBJ whole genome shotgun (WGS) entry which is preliminary data.</text>
</comment>
<dbReference type="Proteomes" id="UP000016960">
    <property type="component" value="Unassembled WGS sequence"/>
</dbReference>
<accession>U5DLH1</accession>
<evidence type="ECO:0000313" key="2">
    <source>
        <dbReference type="Proteomes" id="UP000016960"/>
    </source>
</evidence>
<protein>
    <submittedName>
        <fullName evidence="1">Uncharacterized protein</fullName>
    </submittedName>
</protein>
<dbReference type="EMBL" id="ASSJ01000017">
    <property type="protein sequence ID" value="ERN42521.1"/>
    <property type="molecule type" value="Genomic_DNA"/>
</dbReference>
<name>U5DLH1_9CHRO</name>
<organism evidence="1 2">
    <name type="scientific">Rubidibacter lacunae KORDI 51-2</name>
    <dbReference type="NCBI Taxonomy" id="582515"/>
    <lineage>
        <taxon>Bacteria</taxon>
        <taxon>Bacillati</taxon>
        <taxon>Cyanobacteriota</taxon>
        <taxon>Cyanophyceae</taxon>
        <taxon>Oscillatoriophycideae</taxon>
        <taxon>Chroococcales</taxon>
        <taxon>Aphanothecaceae</taxon>
        <taxon>Rubidibacter</taxon>
    </lineage>
</organism>
<evidence type="ECO:0000313" key="1">
    <source>
        <dbReference type="EMBL" id="ERN42521.1"/>
    </source>
</evidence>
<sequence length="60" mass="6481">MKQPGNEAYVNNNLALAELSGDEQCGEGSETHAGPEQEVLSMEGKISKIFLRAFPSSLEQ</sequence>